<dbReference type="EMBL" id="BGZK01000081">
    <property type="protein sequence ID" value="GBP16710.1"/>
    <property type="molecule type" value="Genomic_DNA"/>
</dbReference>
<dbReference type="AlphaFoldDB" id="A0A4C1TRT8"/>
<evidence type="ECO:0000313" key="1">
    <source>
        <dbReference type="EMBL" id="GBP16710.1"/>
    </source>
</evidence>
<name>A0A4C1TRT8_EUMVA</name>
<keyword evidence="2" id="KW-1185">Reference proteome</keyword>
<comment type="caution">
    <text evidence="1">The sequence shown here is derived from an EMBL/GenBank/DDBJ whole genome shotgun (WGS) entry which is preliminary data.</text>
</comment>
<proteinExistence type="predicted"/>
<protein>
    <submittedName>
        <fullName evidence="1">Uncharacterized protein</fullName>
    </submittedName>
</protein>
<gene>
    <name evidence="1" type="ORF">EVAR_13332_1</name>
</gene>
<organism evidence="1 2">
    <name type="scientific">Eumeta variegata</name>
    <name type="common">Bagworm moth</name>
    <name type="synonym">Eumeta japonica</name>
    <dbReference type="NCBI Taxonomy" id="151549"/>
    <lineage>
        <taxon>Eukaryota</taxon>
        <taxon>Metazoa</taxon>
        <taxon>Ecdysozoa</taxon>
        <taxon>Arthropoda</taxon>
        <taxon>Hexapoda</taxon>
        <taxon>Insecta</taxon>
        <taxon>Pterygota</taxon>
        <taxon>Neoptera</taxon>
        <taxon>Endopterygota</taxon>
        <taxon>Lepidoptera</taxon>
        <taxon>Glossata</taxon>
        <taxon>Ditrysia</taxon>
        <taxon>Tineoidea</taxon>
        <taxon>Psychidae</taxon>
        <taxon>Oiketicinae</taxon>
        <taxon>Eumeta</taxon>
    </lineage>
</organism>
<evidence type="ECO:0000313" key="2">
    <source>
        <dbReference type="Proteomes" id="UP000299102"/>
    </source>
</evidence>
<dbReference type="Proteomes" id="UP000299102">
    <property type="component" value="Unassembled WGS sequence"/>
</dbReference>
<sequence length="87" mass="10049">MYSRGPNCDGDVVTPDCRCGTSKRPARAIRNARLFQLSSLTRLSAPRTAEEYGRHSFVFSLTPRVFIIDKFLKRRKEEAFNIWHACQ</sequence>
<reference evidence="1 2" key="1">
    <citation type="journal article" date="2019" name="Commun. Biol.">
        <title>The bagworm genome reveals a unique fibroin gene that provides high tensile strength.</title>
        <authorList>
            <person name="Kono N."/>
            <person name="Nakamura H."/>
            <person name="Ohtoshi R."/>
            <person name="Tomita M."/>
            <person name="Numata K."/>
            <person name="Arakawa K."/>
        </authorList>
    </citation>
    <scope>NUCLEOTIDE SEQUENCE [LARGE SCALE GENOMIC DNA]</scope>
</reference>
<accession>A0A4C1TRT8</accession>